<keyword evidence="2" id="KW-0119">Carbohydrate metabolism</keyword>
<dbReference type="InterPro" id="IPR052046">
    <property type="entry name" value="GH57_Enzymes"/>
</dbReference>
<dbReference type="PANTHER" id="PTHR36306">
    <property type="entry name" value="ALPHA-AMYLASE-RELATED-RELATED"/>
    <property type="match status" value="1"/>
</dbReference>
<dbReference type="SUPFAM" id="SSF88713">
    <property type="entry name" value="Glycoside hydrolase/deacetylase"/>
    <property type="match status" value="1"/>
</dbReference>
<dbReference type="Proteomes" id="UP000297031">
    <property type="component" value="Chromosome"/>
</dbReference>
<name>A0A4P7VP58_9BACT</name>
<proteinExistence type="inferred from homology"/>
<feature type="compositionally biased region" description="Basic and acidic residues" evidence="3">
    <location>
        <begin position="433"/>
        <end position="451"/>
    </location>
</feature>
<feature type="compositionally biased region" description="Basic residues" evidence="3">
    <location>
        <begin position="473"/>
        <end position="483"/>
    </location>
</feature>
<dbReference type="EMBL" id="CP039393">
    <property type="protein sequence ID" value="QCD36161.1"/>
    <property type="molecule type" value="Genomic_DNA"/>
</dbReference>
<feature type="domain" description="Glycoside hydrolase family 57 N-terminal" evidence="4">
    <location>
        <begin position="6"/>
        <end position="286"/>
    </location>
</feature>
<dbReference type="InterPro" id="IPR011330">
    <property type="entry name" value="Glyco_hydro/deAcase_b/a-brl"/>
</dbReference>
<feature type="region of interest" description="Disordered" evidence="3">
    <location>
        <begin position="433"/>
        <end position="483"/>
    </location>
</feature>
<dbReference type="GO" id="GO:0005975">
    <property type="term" value="P:carbohydrate metabolic process"/>
    <property type="evidence" value="ECO:0007669"/>
    <property type="project" value="InterPro"/>
</dbReference>
<dbReference type="CDD" id="cd10795">
    <property type="entry name" value="GH57N_MJA1_like"/>
    <property type="match status" value="1"/>
</dbReference>
<organism evidence="5 6">
    <name type="scientific">Muribaculum gordoncarteri</name>
    <dbReference type="NCBI Taxonomy" id="2530390"/>
    <lineage>
        <taxon>Bacteria</taxon>
        <taxon>Pseudomonadati</taxon>
        <taxon>Bacteroidota</taxon>
        <taxon>Bacteroidia</taxon>
        <taxon>Bacteroidales</taxon>
        <taxon>Muribaculaceae</taxon>
        <taxon>Muribaculum</taxon>
    </lineage>
</organism>
<dbReference type="GO" id="GO:0003824">
    <property type="term" value="F:catalytic activity"/>
    <property type="evidence" value="ECO:0007669"/>
    <property type="project" value="InterPro"/>
</dbReference>
<dbReference type="KEGG" id="mgod:E7746_09865"/>
<dbReference type="RefSeq" id="WP_135947204.1">
    <property type="nucleotide sequence ID" value="NZ_CP039393.1"/>
</dbReference>
<gene>
    <name evidence="5" type="ORF">E7746_09865</name>
</gene>
<evidence type="ECO:0000313" key="5">
    <source>
        <dbReference type="EMBL" id="QCD36161.1"/>
    </source>
</evidence>
<evidence type="ECO:0000256" key="3">
    <source>
        <dbReference type="SAM" id="MobiDB-lite"/>
    </source>
</evidence>
<dbReference type="Gene3D" id="3.20.110.20">
    <property type="match status" value="1"/>
</dbReference>
<dbReference type="AlphaFoldDB" id="A0A4P7VP58"/>
<evidence type="ECO:0000313" key="6">
    <source>
        <dbReference type="Proteomes" id="UP000297031"/>
    </source>
</evidence>
<dbReference type="PANTHER" id="PTHR36306:SF1">
    <property type="entry name" value="ALPHA-AMYLASE-RELATED"/>
    <property type="match status" value="1"/>
</dbReference>
<feature type="compositionally biased region" description="Basic and acidic residues" evidence="3">
    <location>
        <begin position="460"/>
        <end position="471"/>
    </location>
</feature>
<dbReference type="OrthoDB" id="138256at2"/>
<evidence type="ECO:0000256" key="2">
    <source>
        <dbReference type="ARBA" id="ARBA00023277"/>
    </source>
</evidence>
<accession>A0A4P7VP58</accession>
<comment type="similarity">
    <text evidence="1">Belongs to the glycosyl hydrolase 57 family.</text>
</comment>
<evidence type="ECO:0000259" key="4">
    <source>
        <dbReference type="Pfam" id="PF03065"/>
    </source>
</evidence>
<sequence>MKAICFYFQIHQPFRLKRYRFFDIGNDHYYYDDFANDDIITRIAHRSYIPAAEALLRMIEQTGGKFRCALSITGTALEQCEQYVPEFIDLLKKLADTGKVEFLAETYAHSLSSLIDPEEFTMQVRAHDDKIYELFGQRPKVLRNTELIYCDEMAPMIYEMGYKGCITEGAKHILGWKSPNYVYSAASCPKLKLLLKNDKLSDDISFRFSNPEWDAYPLTADKYIDWIASTPAEEQVINLFMSLETFGELQPRESGIFQFLEALPRFAAERGIDFWTPSEVVSKCKAIDSLSVLYPISWADEARDTSAWLGNKLQNEAFNKLYSVAERVRLCSDRRLKQDWQYLQGSDHFFYMSTKHMNDGAVHAMFSPYETPFQAFTNYMNVLADFIVRVEEQYPLSIENEELNSLLTTIRNQATEIEVLNKEVASMRNNLEHYDEEHAKREALAAEEEKKKTAKKKAAPKKEADKKETPKKAATKKTAKKEE</sequence>
<reference evidence="5 6" key="1">
    <citation type="submission" date="2019-02" db="EMBL/GenBank/DDBJ databases">
        <title>Isolation and identification of novel species under the genus Muribaculum.</title>
        <authorList>
            <person name="Miyake S."/>
            <person name="Ding Y."/>
            <person name="Low A."/>
            <person name="Soh M."/>
            <person name="Seedorf H."/>
        </authorList>
    </citation>
    <scope>NUCLEOTIDE SEQUENCE [LARGE SCALE GENOMIC DNA]</scope>
    <source>
        <strain evidence="5 6">TLL-A4</strain>
    </source>
</reference>
<evidence type="ECO:0000256" key="1">
    <source>
        <dbReference type="ARBA" id="ARBA00006821"/>
    </source>
</evidence>
<keyword evidence="6" id="KW-1185">Reference proteome</keyword>
<protein>
    <submittedName>
        <fullName evidence="5">Alpha-amylase</fullName>
    </submittedName>
</protein>
<dbReference type="InterPro" id="IPR004300">
    <property type="entry name" value="Glyco_hydro_57_N"/>
</dbReference>
<dbReference type="Pfam" id="PF03065">
    <property type="entry name" value="Glyco_hydro_57"/>
    <property type="match status" value="1"/>
</dbReference>